<keyword evidence="1" id="KW-0808">Transferase</keyword>
<name>A0A8D9FR51_9VIRU</name>
<dbReference type="InterPro" id="IPR003000">
    <property type="entry name" value="Sirtuin"/>
</dbReference>
<dbReference type="Pfam" id="PF02146">
    <property type="entry name" value="SIR2"/>
    <property type="match status" value="1"/>
</dbReference>
<dbReference type="EMBL" id="OU342829">
    <property type="protein sequence ID" value="CAG7580647.1"/>
    <property type="molecule type" value="Genomic_DNA"/>
</dbReference>
<accession>A0A8D9FR51</accession>
<evidence type="ECO:0000256" key="1">
    <source>
        <dbReference type="ARBA" id="ARBA00022679"/>
    </source>
</evidence>
<dbReference type="InterPro" id="IPR026591">
    <property type="entry name" value="Sirtuin_cat_small_dom_sf"/>
</dbReference>
<reference evidence="4" key="1">
    <citation type="submission" date="2021-06" db="EMBL/GenBank/DDBJ databases">
        <authorList>
            <person name="Gannon L."/>
            <person name="Redgwell R T."/>
            <person name="Michniewski S."/>
            <person name="Harrison D C."/>
            <person name="Millard A."/>
        </authorList>
    </citation>
    <scope>NUCLEOTIDE SEQUENCE</scope>
</reference>
<protein>
    <submittedName>
        <fullName evidence="4">NAD-dependent deacetylase</fullName>
    </submittedName>
</protein>
<feature type="domain" description="Deacetylase sirtuin-type" evidence="3">
    <location>
        <begin position="1"/>
        <end position="237"/>
    </location>
</feature>
<dbReference type="PANTHER" id="PTHR11085:SF4">
    <property type="entry name" value="NAD-DEPENDENT PROTEIN DEACYLASE"/>
    <property type="match status" value="1"/>
</dbReference>
<dbReference type="InterPro" id="IPR026590">
    <property type="entry name" value="Ssirtuin_cat_dom"/>
</dbReference>
<gene>
    <name evidence="4" type="ORF">SLAVMIC_00508</name>
</gene>
<evidence type="ECO:0000256" key="2">
    <source>
        <dbReference type="ARBA" id="ARBA00023027"/>
    </source>
</evidence>
<dbReference type="GO" id="GO:0070403">
    <property type="term" value="F:NAD+ binding"/>
    <property type="evidence" value="ECO:0007669"/>
    <property type="project" value="InterPro"/>
</dbReference>
<dbReference type="InterPro" id="IPR050134">
    <property type="entry name" value="NAD-dep_sirtuin_deacylases"/>
</dbReference>
<dbReference type="InterPro" id="IPR029035">
    <property type="entry name" value="DHS-like_NAD/FAD-binding_dom"/>
</dbReference>
<dbReference type="SUPFAM" id="SSF52467">
    <property type="entry name" value="DHS-like NAD/FAD-binding domain"/>
    <property type="match status" value="1"/>
</dbReference>
<evidence type="ECO:0000259" key="3">
    <source>
        <dbReference type="PROSITE" id="PS50305"/>
    </source>
</evidence>
<proteinExistence type="predicted"/>
<dbReference type="PANTHER" id="PTHR11085">
    <property type="entry name" value="NAD-DEPENDENT PROTEIN DEACYLASE SIRTUIN-5, MITOCHONDRIAL-RELATED"/>
    <property type="match status" value="1"/>
</dbReference>
<dbReference type="Gene3D" id="3.30.1600.10">
    <property type="entry name" value="SIR2/SIRT2 'Small Domain"/>
    <property type="match status" value="1"/>
</dbReference>
<keyword evidence="2" id="KW-0520">NAD</keyword>
<dbReference type="Gene3D" id="3.40.50.1220">
    <property type="entry name" value="TPP-binding domain"/>
    <property type="match status" value="1"/>
</dbReference>
<dbReference type="PROSITE" id="PS50305">
    <property type="entry name" value="SIRTUIN"/>
    <property type="match status" value="1"/>
</dbReference>
<sequence>MKIVVFSGAGISQESGVPTFRDSDGLWENHTVEDVASPKGWKDNKKLVLDFYNERRSQLPNVQPNKAHQLLAELEKHHDVTIVTQNVDDLHERAGSSKVIHLHGELTKSRGSFYEHKTSSLDPVYEIGYDNINEGDLCSQTGSQLRPHIVWFGEMPLDTEEAFTKLAEADVVLIVGTSLQITYTMDALAMIIESTDASFYYVDPKPSNYLDGFGEVTYIKKSATEGVQDFMDEMLQTSTS</sequence>
<organism evidence="4">
    <name type="scientific">uncultured marine phage</name>
    <dbReference type="NCBI Taxonomy" id="707152"/>
    <lineage>
        <taxon>Viruses</taxon>
        <taxon>environmental samples</taxon>
    </lineage>
</organism>
<evidence type="ECO:0000313" key="4">
    <source>
        <dbReference type="EMBL" id="CAG7580647.1"/>
    </source>
</evidence>
<dbReference type="GO" id="GO:0017136">
    <property type="term" value="F:histone deacetylase activity, NAD-dependent"/>
    <property type="evidence" value="ECO:0007669"/>
    <property type="project" value="TreeGrafter"/>
</dbReference>